<evidence type="ECO:0000313" key="4">
    <source>
        <dbReference type="Proteomes" id="UP000251692"/>
    </source>
</evidence>
<sequence length="231" mass="25852">MQHLLLLHGALGAAPMLEPLKQALQANYQVHTLNFSGHGGLELSASFTMDVFAADIKRLLDEKKIDQVSIFGYSMGGYAALYFALQHPTRVKRIYTLATKFAWSPATAEKETKLLNPEKIEEKVPKFAATLAQRHAPQNWKDIMHRTARMMMQLGQQPPLTPENLASITIPVQVSVGDQDTMVSVEETRWAFTHLPQANLQVLPATKHPLETIPKQRLAYEVTQFLGPQTV</sequence>
<dbReference type="Proteomes" id="UP000251692">
    <property type="component" value="Unassembled WGS sequence"/>
</dbReference>
<comment type="caution">
    <text evidence="3">The sequence shown here is derived from an EMBL/GenBank/DDBJ whole genome shotgun (WGS) entry which is preliminary data.</text>
</comment>
<evidence type="ECO:0000256" key="1">
    <source>
        <dbReference type="ARBA" id="ARBA00022801"/>
    </source>
</evidence>
<name>A0A364RJA2_9BACT</name>
<organism evidence="3 4">
    <name type="scientific">Pontibacter arcticus</name>
    <dbReference type="NCBI Taxonomy" id="2080288"/>
    <lineage>
        <taxon>Bacteria</taxon>
        <taxon>Pseudomonadati</taxon>
        <taxon>Bacteroidota</taxon>
        <taxon>Cytophagia</taxon>
        <taxon>Cytophagales</taxon>
        <taxon>Hymenobacteraceae</taxon>
        <taxon>Pontibacter</taxon>
    </lineage>
</organism>
<dbReference type="RefSeq" id="WP_112304598.1">
    <property type="nucleotide sequence ID" value="NZ_QMDV01000001.1"/>
</dbReference>
<dbReference type="GO" id="GO:0016020">
    <property type="term" value="C:membrane"/>
    <property type="evidence" value="ECO:0007669"/>
    <property type="project" value="TreeGrafter"/>
</dbReference>
<keyword evidence="4" id="KW-1185">Reference proteome</keyword>
<evidence type="ECO:0000259" key="2">
    <source>
        <dbReference type="Pfam" id="PF00561"/>
    </source>
</evidence>
<dbReference type="Gene3D" id="3.40.50.1820">
    <property type="entry name" value="alpha/beta hydrolase"/>
    <property type="match status" value="1"/>
</dbReference>
<reference evidence="3 4" key="1">
    <citation type="submission" date="2018-06" db="EMBL/GenBank/DDBJ databases">
        <authorList>
            <person name="Liu Z.-W."/>
        </authorList>
    </citation>
    <scope>NUCLEOTIDE SEQUENCE [LARGE SCALE GENOMIC DNA]</scope>
    <source>
        <strain evidence="3 4">2b14</strain>
    </source>
</reference>
<dbReference type="GO" id="GO:0016787">
    <property type="term" value="F:hydrolase activity"/>
    <property type="evidence" value="ECO:0007669"/>
    <property type="project" value="UniProtKB-KW"/>
</dbReference>
<dbReference type="InterPro" id="IPR050266">
    <property type="entry name" value="AB_hydrolase_sf"/>
</dbReference>
<reference evidence="3 4" key="2">
    <citation type="submission" date="2018-07" db="EMBL/GenBank/DDBJ databases">
        <title>Pontibacter sp. 2b14 genomic sequence and assembly.</title>
        <authorList>
            <person name="Du Z.-J."/>
        </authorList>
    </citation>
    <scope>NUCLEOTIDE SEQUENCE [LARGE SCALE GENOMIC DNA]</scope>
    <source>
        <strain evidence="3 4">2b14</strain>
    </source>
</reference>
<dbReference type="EMBL" id="QMDV01000001">
    <property type="protein sequence ID" value="RAU84318.1"/>
    <property type="molecule type" value="Genomic_DNA"/>
</dbReference>
<dbReference type="AlphaFoldDB" id="A0A364RJA2"/>
<dbReference type="PANTHER" id="PTHR43798">
    <property type="entry name" value="MONOACYLGLYCEROL LIPASE"/>
    <property type="match status" value="1"/>
</dbReference>
<dbReference type="Pfam" id="PF00561">
    <property type="entry name" value="Abhydrolase_1"/>
    <property type="match status" value="1"/>
</dbReference>
<feature type="domain" description="AB hydrolase-1" evidence="2">
    <location>
        <begin position="3"/>
        <end position="140"/>
    </location>
</feature>
<dbReference type="InterPro" id="IPR029058">
    <property type="entry name" value="AB_hydrolase_fold"/>
</dbReference>
<keyword evidence="1 3" id="KW-0378">Hydrolase</keyword>
<dbReference type="SUPFAM" id="SSF53474">
    <property type="entry name" value="alpha/beta-Hydrolases"/>
    <property type="match status" value="1"/>
</dbReference>
<evidence type="ECO:0000313" key="3">
    <source>
        <dbReference type="EMBL" id="RAU84318.1"/>
    </source>
</evidence>
<protein>
    <submittedName>
        <fullName evidence="3">Alpha/beta hydrolase</fullName>
    </submittedName>
</protein>
<proteinExistence type="predicted"/>
<dbReference type="PANTHER" id="PTHR43798:SF31">
    <property type="entry name" value="AB HYDROLASE SUPERFAMILY PROTEIN YCLE"/>
    <property type="match status" value="1"/>
</dbReference>
<accession>A0A364RJA2</accession>
<dbReference type="OrthoDB" id="9791779at2"/>
<gene>
    <name evidence="3" type="ORF">DP923_04565</name>
</gene>
<dbReference type="InterPro" id="IPR000073">
    <property type="entry name" value="AB_hydrolase_1"/>
</dbReference>